<dbReference type="PANTHER" id="PTHR13696">
    <property type="entry name" value="P-LOOP CONTAINING NUCLEOSIDE TRIPHOSPHATE HYDROLASE"/>
    <property type="match status" value="1"/>
</dbReference>
<name>A0A5K7XBK3_9BACT</name>
<proteinExistence type="predicted"/>
<dbReference type="InterPro" id="IPR002586">
    <property type="entry name" value="CobQ/CobB/MinD/ParA_Nub-bd_dom"/>
</dbReference>
<dbReference type="Pfam" id="PF01656">
    <property type="entry name" value="CbiA"/>
    <property type="match status" value="1"/>
</dbReference>
<dbReference type="AlphaFoldDB" id="A0A5K7XBK3"/>
<evidence type="ECO:0000313" key="2">
    <source>
        <dbReference type="EMBL" id="BBO34184.1"/>
    </source>
</evidence>
<dbReference type="PIRSF" id="PIRSF009320">
    <property type="entry name" value="Nuc_binding_HP_1000"/>
    <property type="match status" value="1"/>
</dbReference>
<dbReference type="PANTHER" id="PTHR13696:SF96">
    <property type="entry name" value="COBQ_COBB_MIND_PARA NUCLEOTIDE BINDING DOMAIN-CONTAINING PROTEIN"/>
    <property type="match status" value="1"/>
</dbReference>
<dbReference type="KEGG" id="lpav:PLANPX_3796"/>
<dbReference type="Gene3D" id="3.40.50.300">
    <property type="entry name" value="P-loop containing nucleotide triphosphate hydrolases"/>
    <property type="match status" value="1"/>
</dbReference>
<organism evidence="2 3">
    <name type="scientific">Lacipirellula parvula</name>
    <dbReference type="NCBI Taxonomy" id="2650471"/>
    <lineage>
        <taxon>Bacteria</taxon>
        <taxon>Pseudomonadati</taxon>
        <taxon>Planctomycetota</taxon>
        <taxon>Planctomycetia</taxon>
        <taxon>Pirellulales</taxon>
        <taxon>Lacipirellulaceae</taxon>
        <taxon>Lacipirellula</taxon>
    </lineage>
</organism>
<accession>A0A5K7XBK3</accession>
<dbReference type="Proteomes" id="UP000326837">
    <property type="component" value="Chromosome"/>
</dbReference>
<reference evidence="3" key="1">
    <citation type="submission" date="2019-10" db="EMBL/GenBank/DDBJ databases">
        <title>Lacipirellula parvula gen. nov., sp. nov., representing a lineage of planctomycetes widespread in freshwater anoxic habitats, and description of the family Lacipirellulaceae.</title>
        <authorList>
            <person name="Dedysh S.N."/>
            <person name="Kulichevskaya I.S."/>
            <person name="Beletsky A.V."/>
            <person name="Rakitin A.L."/>
            <person name="Mardanov A.V."/>
            <person name="Ivanova A.A."/>
            <person name="Saltykova V.X."/>
            <person name="Rijpstra W.I.C."/>
            <person name="Sinninghe Damste J.S."/>
            <person name="Ravin N.V."/>
        </authorList>
    </citation>
    <scope>NUCLEOTIDE SEQUENCE [LARGE SCALE GENOMIC DNA]</scope>
    <source>
        <strain evidence="3">PX69</strain>
    </source>
</reference>
<dbReference type="CDD" id="cd02042">
    <property type="entry name" value="ParAB_family"/>
    <property type="match status" value="1"/>
</dbReference>
<gene>
    <name evidence="2" type="ORF">PLANPX_3796</name>
</gene>
<dbReference type="SUPFAM" id="SSF52540">
    <property type="entry name" value="P-loop containing nucleoside triphosphate hydrolases"/>
    <property type="match status" value="1"/>
</dbReference>
<feature type="domain" description="CobQ/CobB/MinD/ParA nucleotide binding" evidence="1">
    <location>
        <begin position="10"/>
        <end position="188"/>
    </location>
</feature>
<dbReference type="EMBL" id="AP021861">
    <property type="protein sequence ID" value="BBO34184.1"/>
    <property type="molecule type" value="Genomic_DNA"/>
</dbReference>
<dbReference type="InterPro" id="IPR027417">
    <property type="entry name" value="P-loop_NTPase"/>
</dbReference>
<evidence type="ECO:0000259" key="1">
    <source>
        <dbReference type="Pfam" id="PF01656"/>
    </source>
</evidence>
<protein>
    <recommendedName>
        <fullName evidence="1">CobQ/CobB/MinD/ParA nucleotide binding domain-containing protein</fullName>
    </recommendedName>
</protein>
<sequence>MRASVVRMMIVFANTKGGVGKSTLAVHLAVWLFDRGAKVALLDVDRQLSARQWIEEVEPQITARTAGTPEDVLSEAQSLAESHDFVIADGPGGLNDSSRTLLILADLAIFPISPSILDLRSVAEATQALKYAQSINGGKVQGRLVLNRMRTRDKISREMAEAAPSLGLQVTKSHIRDLQPYRDAAQQGTVVTRMGYKAKEAAAELTQLFVELMTDKLAFLGTEEQPKTGKVAANE</sequence>
<evidence type="ECO:0000313" key="3">
    <source>
        <dbReference type="Proteomes" id="UP000326837"/>
    </source>
</evidence>
<dbReference type="InterPro" id="IPR050678">
    <property type="entry name" value="DNA_Partitioning_ATPase"/>
</dbReference>
<keyword evidence="3" id="KW-1185">Reference proteome</keyword>